<comment type="caution">
    <text evidence="7">The sequence shown here is derived from an EMBL/GenBank/DDBJ whole genome shotgun (WGS) entry which is preliminary data.</text>
</comment>
<reference evidence="7 8" key="1">
    <citation type="journal article" date="2023" name="BMC Biol.">
        <title>The compact genome of the sponge Oopsacas minuta (Hexactinellida) is lacking key metazoan core genes.</title>
        <authorList>
            <person name="Santini S."/>
            <person name="Schenkelaars Q."/>
            <person name="Jourda C."/>
            <person name="Duchesne M."/>
            <person name="Belahbib H."/>
            <person name="Rocher C."/>
            <person name="Selva M."/>
            <person name="Riesgo A."/>
            <person name="Vervoort M."/>
            <person name="Leys S.P."/>
            <person name="Kodjabachian L."/>
            <person name="Le Bivic A."/>
            <person name="Borchiellini C."/>
            <person name="Claverie J.M."/>
            <person name="Renard E."/>
        </authorList>
    </citation>
    <scope>NUCLEOTIDE SEQUENCE [LARGE SCALE GENOMIC DNA]</scope>
    <source>
        <strain evidence="7">SPO-2</strain>
    </source>
</reference>
<protein>
    <submittedName>
        <fullName evidence="7">Zinc finger protein</fullName>
    </submittedName>
</protein>
<evidence type="ECO:0000256" key="1">
    <source>
        <dbReference type="ARBA" id="ARBA00022723"/>
    </source>
</evidence>
<dbReference type="GO" id="GO:0008270">
    <property type="term" value="F:zinc ion binding"/>
    <property type="evidence" value="ECO:0007669"/>
    <property type="project" value="UniProtKB-KW"/>
</dbReference>
<dbReference type="SMART" id="SM00355">
    <property type="entry name" value="ZnF_C2H2"/>
    <property type="match status" value="6"/>
</dbReference>
<dbReference type="PROSITE" id="PS00028">
    <property type="entry name" value="ZINC_FINGER_C2H2_1"/>
    <property type="match status" value="6"/>
</dbReference>
<feature type="domain" description="C2H2-type" evidence="6">
    <location>
        <begin position="461"/>
        <end position="488"/>
    </location>
</feature>
<keyword evidence="2" id="KW-0677">Repeat</keyword>
<evidence type="ECO:0000256" key="2">
    <source>
        <dbReference type="ARBA" id="ARBA00022737"/>
    </source>
</evidence>
<dbReference type="InterPro" id="IPR013087">
    <property type="entry name" value="Znf_C2H2_type"/>
</dbReference>
<evidence type="ECO:0000259" key="6">
    <source>
        <dbReference type="PROSITE" id="PS50157"/>
    </source>
</evidence>
<sequence>MTENISLNMSVPFTPSAFPLENEKIVSNSILNGTNTEFKPNTDSYASSSSCNFYTPDGSSNNLDLNAIPTPNTVISDVVTKFELFSPQNDPLFSRNATEFICNLNPPNSSFQIGASNTQTGKIALLPTPNKDIFRSNKISRVSVSPLPVKYRRITPSACAPGELEKEVKDSGSSSTNAYSSRKFCQTIDSNHKNQRPRILDLSNETFHSSQSGLGSPTLRKKLFRPSTKKRVLVFSCNSCSNTYTSKMKCDLHMSRHYDGIKLWECDVCNQTFHSKRNYTLHKHTHFDSKTLRRSVRNIALSNTILSTAGIPNKMRSSAQKAYELKKSFLNKPKVETVVTPKTYVKDNLNFKLDEAFFNRTTSTPVSTTRFKHKLSRRSMRKTVISPVSILTPQSPDLPEIGFSEKTPNKIIKNSNRKVATQFTCDQCPRACSTMRALNIHKHMHKKLTANTSNREATHNIICDQCARVFGSMRALNRHKHTHRGLPIDNKLNRDENRSLNFTRQLRKVSRRPSPCKLCDFGCSLHVLQYSYASSSSCNFYTPDGSSNNLDLNAIPTPNTVISDVVTKFELFSPQNDPLFSRNATEFICNLNPPNSSFQIGASNTQTGKIALLPTPNKDILGSNHISPVPDPPEIGFSDKTPKKRNIYRRVSKRFTCDQCPRFCSSIRALKIHKNEMHKKMTPNTLNRRRITCDLCWRVCSSKRALSRHNHNSHCQRLSISKKSNCD</sequence>
<feature type="domain" description="C2H2-type" evidence="6">
    <location>
        <begin position="264"/>
        <end position="291"/>
    </location>
</feature>
<dbReference type="PANTHER" id="PTHR24409">
    <property type="entry name" value="ZINC FINGER PROTEIN 142"/>
    <property type="match status" value="1"/>
</dbReference>
<keyword evidence="8" id="KW-1185">Reference proteome</keyword>
<dbReference type="EMBL" id="JAKMXF010000011">
    <property type="protein sequence ID" value="KAI6661518.1"/>
    <property type="molecule type" value="Genomic_DNA"/>
</dbReference>
<evidence type="ECO:0000313" key="7">
    <source>
        <dbReference type="EMBL" id="KAI6661518.1"/>
    </source>
</evidence>
<organism evidence="7 8">
    <name type="scientific">Oopsacas minuta</name>
    <dbReference type="NCBI Taxonomy" id="111878"/>
    <lineage>
        <taxon>Eukaryota</taxon>
        <taxon>Metazoa</taxon>
        <taxon>Porifera</taxon>
        <taxon>Hexactinellida</taxon>
        <taxon>Hexasterophora</taxon>
        <taxon>Lyssacinosida</taxon>
        <taxon>Leucopsacidae</taxon>
        <taxon>Oopsacas</taxon>
    </lineage>
</organism>
<dbReference type="Gene3D" id="3.30.160.60">
    <property type="entry name" value="Classic Zinc Finger"/>
    <property type="match status" value="3"/>
</dbReference>
<dbReference type="InterPro" id="IPR036236">
    <property type="entry name" value="Znf_C2H2_sf"/>
</dbReference>
<dbReference type="GO" id="GO:0005634">
    <property type="term" value="C:nucleus"/>
    <property type="evidence" value="ECO:0007669"/>
    <property type="project" value="TreeGrafter"/>
</dbReference>
<feature type="domain" description="C2H2-type" evidence="6">
    <location>
        <begin position="655"/>
        <end position="683"/>
    </location>
</feature>
<evidence type="ECO:0000256" key="3">
    <source>
        <dbReference type="ARBA" id="ARBA00022771"/>
    </source>
</evidence>
<dbReference type="AlphaFoldDB" id="A0AAV7KJS0"/>
<keyword evidence="1" id="KW-0479">Metal-binding</keyword>
<name>A0AAV7KJS0_9METZ</name>
<dbReference type="GO" id="GO:0000981">
    <property type="term" value="F:DNA-binding transcription factor activity, RNA polymerase II-specific"/>
    <property type="evidence" value="ECO:0007669"/>
    <property type="project" value="TreeGrafter"/>
</dbReference>
<evidence type="ECO:0000256" key="4">
    <source>
        <dbReference type="ARBA" id="ARBA00022833"/>
    </source>
</evidence>
<dbReference type="Proteomes" id="UP001165289">
    <property type="component" value="Unassembled WGS sequence"/>
</dbReference>
<keyword evidence="4" id="KW-0862">Zinc</keyword>
<proteinExistence type="predicted"/>
<accession>A0AAV7KJS0</accession>
<evidence type="ECO:0000256" key="5">
    <source>
        <dbReference type="PROSITE-ProRule" id="PRU00042"/>
    </source>
</evidence>
<dbReference type="PANTHER" id="PTHR24409:SF295">
    <property type="entry name" value="AZ2-RELATED"/>
    <property type="match status" value="1"/>
</dbReference>
<gene>
    <name evidence="7" type="ORF">LOD99_13391</name>
</gene>
<keyword evidence="3 5" id="KW-0863">Zinc-finger</keyword>
<evidence type="ECO:0000313" key="8">
    <source>
        <dbReference type="Proteomes" id="UP001165289"/>
    </source>
</evidence>
<dbReference type="PROSITE" id="PS50157">
    <property type="entry name" value="ZINC_FINGER_C2H2_2"/>
    <property type="match status" value="3"/>
</dbReference>
<dbReference type="SUPFAM" id="SSF57667">
    <property type="entry name" value="beta-beta-alpha zinc fingers"/>
    <property type="match status" value="1"/>
</dbReference>
<dbReference type="GO" id="GO:0000977">
    <property type="term" value="F:RNA polymerase II transcription regulatory region sequence-specific DNA binding"/>
    <property type="evidence" value="ECO:0007669"/>
    <property type="project" value="TreeGrafter"/>
</dbReference>